<evidence type="ECO:0000313" key="5">
    <source>
        <dbReference type="Proteomes" id="UP000197138"/>
    </source>
</evidence>
<name>A0A218W7C9_PUNGR</name>
<feature type="domain" description="LTI65/LTI78 PGEED repeat" evidence="2">
    <location>
        <begin position="254"/>
        <end position="284"/>
    </location>
</feature>
<dbReference type="InterPro" id="IPR057059">
    <property type="entry name" value="LTI65/LTI78_PGEED"/>
</dbReference>
<evidence type="ECO:0000259" key="3">
    <source>
        <dbReference type="Pfam" id="PF23403"/>
    </source>
</evidence>
<organism evidence="4 5">
    <name type="scientific">Punica granatum</name>
    <name type="common">Pomegranate</name>
    <dbReference type="NCBI Taxonomy" id="22663"/>
    <lineage>
        <taxon>Eukaryota</taxon>
        <taxon>Viridiplantae</taxon>
        <taxon>Streptophyta</taxon>
        <taxon>Embryophyta</taxon>
        <taxon>Tracheophyta</taxon>
        <taxon>Spermatophyta</taxon>
        <taxon>Magnoliopsida</taxon>
        <taxon>eudicotyledons</taxon>
        <taxon>Gunneridae</taxon>
        <taxon>Pentapetalae</taxon>
        <taxon>rosids</taxon>
        <taxon>malvids</taxon>
        <taxon>Myrtales</taxon>
        <taxon>Lythraceae</taxon>
        <taxon>Punica</taxon>
    </lineage>
</organism>
<proteinExistence type="predicted"/>
<evidence type="ECO:0008006" key="6">
    <source>
        <dbReference type="Google" id="ProtNLM"/>
    </source>
</evidence>
<dbReference type="PANTHER" id="PTHR33836">
    <property type="entry name" value="LOW-TEMPERATURE-INDUCED 65 KDA PROTEIN-RELATED"/>
    <property type="match status" value="1"/>
</dbReference>
<dbReference type="InterPro" id="IPR056605">
    <property type="entry name" value="LTI65_LTI78_N"/>
</dbReference>
<feature type="compositionally biased region" description="Acidic residues" evidence="1">
    <location>
        <begin position="95"/>
        <end position="106"/>
    </location>
</feature>
<feature type="compositionally biased region" description="Basic and acidic residues" evidence="1">
    <location>
        <begin position="43"/>
        <end position="54"/>
    </location>
</feature>
<sequence>MAQLQRLQRHNNSTPKTPKSPTVEQFLQGEASAWSGTASPTLLRDHDPEFDHPQHHQKQSVLNKVKERARRWRHSLSKKKHSDTVNTTPSWGVSLEEEDLGEEDPEYLGAPMYESEVAPEGYKETGRPHLRTTPAVPEKHVTRSTVGNYPEQDKETENPPSPSPPNKTLTSTVTAKLAPAYNAVSDATTTIASKIQNISVSAPTQASPSASTSSPASAPVTTEHSPEFYDAPVSAPAKVSGTAESTGSGKQMWDKGVSVKEYLMQKLEPGEDEKALSQVISDAMSPRRAPGDAGVVEKVKEAVTSLLRKEESSSLVIVHSGKNSMSQIPVSTNPQEGKSSRSFQHPESCSDHNI</sequence>
<dbReference type="Pfam" id="PF23403">
    <property type="entry name" value="LTI65_LTI78_N"/>
    <property type="match status" value="1"/>
</dbReference>
<dbReference type="Proteomes" id="UP000197138">
    <property type="component" value="Unassembled WGS sequence"/>
</dbReference>
<evidence type="ECO:0000313" key="4">
    <source>
        <dbReference type="EMBL" id="OWM68787.1"/>
    </source>
</evidence>
<feature type="region of interest" description="Disordered" evidence="1">
    <location>
        <begin position="318"/>
        <end position="354"/>
    </location>
</feature>
<dbReference type="PANTHER" id="PTHR33836:SF7">
    <property type="entry name" value="LOW-TEMPERATURE-INDUCED PROTEIN"/>
    <property type="match status" value="1"/>
</dbReference>
<evidence type="ECO:0000259" key="2">
    <source>
        <dbReference type="Pfam" id="PF23399"/>
    </source>
</evidence>
<feature type="compositionally biased region" description="Basic residues" evidence="1">
    <location>
        <begin position="67"/>
        <end position="81"/>
    </location>
</feature>
<reference evidence="5" key="1">
    <citation type="journal article" date="2017" name="Plant J.">
        <title>The pomegranate (Punica granatum L.) genome and the genomics of punicalagin biosynthesis.</title>
        <authorList>
            <person name="Qin G."/>
            <person name="Xu C."/>
            <person name="Ming R."/>
            <person name="Tang H."/>
            <person name="Guyot R."/>
            <person name="Kramer E.M."/>
            <person name="Hu Y."/>
            <person name="Yi X."/>
            <person name="Qi Y."/>
            <person name="Xu X."/>
            <person name="Gao Z."/>
            <person name="Pan H."/>
            <person name="Jian J."/>
            <person name="Tian Y."/>
            <person name="Yue Z."/>
            <person name="Xu Y."/>
        </authorList>
    </citation>
    <scope>NUCLEOTIDE SEQUENCE [LARGE SCALE GENOMIC DNA]</scope>
    <source>
        <strain evidence="5">cv. Dabenzi</strain>
    </source>
</reference>
<feature type="compositionally biased region" description="Polar residues" evidence="1">
    <location>
        <begin position="321"/>
        <end position="347"/>
    </location>
</feature>
<comment type="caution">
    <text evidence="4">The sequence shown here is derived from an EMBL/GenBank/DDBJ whole genome shotgun (WGS) entry which is preliminary data.</text>
</comment>
<feature type="compositionally biased region" description="Low complexity" evidence="1">
    <location>
        <begin position="200"/>
        <end position="222"/>
    </location>
</feature>
<protein>
    <recommendedName>
        <fullName evidence="6">Low-temperature-induced 65 kDa protein-like</fullName>
    </recommendedName>
</protein>
<accession>A0A218W7C9</accession>
<feature type="compositionally biased region" description="Polar residues" evidence="1">
    <location>
        <begin position="10"/>
        <end position="25"/>
    </location>
</feature>
<dbReference type="InterPro" id="IPR037491">
    <property type="entry name" value="LTI78/LTI65"/>
</dbReference>
<dbReference type="AlphaFoldDB" id="A0A218W7C9"/>
<gene>
    <name evidence="4" type="ORF">CDL15_Pgr024974</name>
</gene>
<dbReference type="Pfam" id="PF23399">
    <property type="entry name" value="LTI65_PGEED"/>
    <property type="match status" value="1"/>
</dbReference>
<feature type="region of interest" description="Disordered" evidence="1">
    <location>
        <begin position="1"/>
        <end position="173"/>
    </location>
</feature>
<dbReference type="GO" id="GO:0009737">
    <property type="term" value="P:response to abscisic acid"/>
    <property type="evidence" value="ECO:0007669"/>
    <property type="project" value="InterPro"/>
</dbReference>
<dbReference type="EMBL" id="MTKT01004939">
    <property type="protein sequence ID" value="OWM68787.1"/>
    <property type="molecule type" value="Genomic_DNA"/>
</dbReference>
<feature type="domain" description="LTI65/LTI78 N-terminal" evidence="3">
    <location>
        <begin position="54"/>
        <end position="117"/>
    </location>
</feature>
<evidence type="ECO:0000256" key="1">
    <source>
        <dbReference type="SAM" id="MobiDB-lite"/>
    </source>
</evidence>
<feature type="region of interest" description="Disordered" evidence="1">
    <location>
        <begin position="200"/>
        <end position="253"/>
    </location>
</feature>